<dbReference type="RefSeq" id="WP_148955388.1">
    <property type="nucleotide sequence ID" value="NZ_VTEG01000039.1"/>
</dbReference>
<reference evidence="2 3" key="1">
    <citation type="submission" date="2019-08" db="EMBL/GenBank/DDBJ databases">
        <title>Bacillus genomes from the desert of Cuatro Cienegas, Coahuila.</title>
        <authorList>
            <person name="Olmedo-Alvarez G."/>
        </authorList>
    </citation>
    <scope>NUCLEOTIDE SEQUENCE [LARGE SCALE GENOMIC DNA]</scope>
    <source>
        <strain evidence="2 3">CH128b_4D</strain>
    </source>
</reference>
<gene>
    <name evidence="2" type="ORF">FZC84_22560</name>
</gene>
<dbReference type="Proteomes" id="UP000325182">
    <property type="component" value="Unassembled WGS sequence"/>
</dbReference>
<evidence type="ECO:0000313" key="3">
    <source>
        <dbReference type="Proteomes" id="UP000325182"/>
    </source>
</evidence>
<comment type="caution">
    <text evidence="2">The sequence shown here is derived from an EMBL/GenBank/DDBJ whole genome shotgun (WGS) entry which is preliminary data.</text>
</comment>
<dbReference type="AlphaFoldDB" id="A0A5D4LZD4"/>
<feature type="signal peptide" evidence="1">
    <location>
        <begin position="1"/>
        <end position="22"/>
    </location>
</feature>
<evidence type="ECO:0000256" key="1">
    <source>
        <dbReference type="SAM" id="SignalP"/>
    </source>
</evidence>
<name>A0A5D4LZD4_9BACI</name>
<protein>
    <recommendedName>
        <fullName evidence="4">Lipoprotein</fullName>
    </recommendedName>
</protein>
<evidence type="ECO:0008006" key="4">
    <source>
        <dbReference type="Google" id="ProtNLM"/>
    </source>
</evidence>
<keyword evidence="1" id="KW-0732">Signal</keyword>
<dbReference type="PROSITE" id="PS51257">
    <property type="entry name" value="PROKAR_LIPOPROTEIN"/>
    <property type="match status" value="1"/>
</dbReference>
<accession>A0A5D4LZD4</accession>
<dbReference type="EMBL" id="VTEG01000039">
    <property type="protein sequence ID" value="TYR94443.1"/>
    <property type="molecule type" value="Genomic_DNA"/>
</dbReference>
<evidence type="ECO:0000313" key="2">
    <source>
        <dbReference type="EMBL" id="TYR94443.1"/>
    </source>
</evidence>
<proteinExistence type="predicted"/>
<organism evidence="2 3">
    <name type="scientific">Rossellomorea vietnamensis</name>
    <dbReference type="NCBI Taxonomy" id="218284"/>
    <lineage>
        <taxon>Bacteria</taxon>
        <taxon>Bacillati</taxon>
        <taxon>Bacillota</taxon>
        <taxon>Bacilli</taxon>
        <taxon>Bacillales</taxon>
        <taxon>Bacillaceae</taxon>
        <taxon>Rossellomorea</taxon>
    </lineage>
</organism>
<sequence length="127" mass="14537">MKKVLLFLVSLMMLLGGCGTEAKTFSEFYESGAERVTAIRILDGSTGESLMISDRDTIQQFLSETKETKFIPLKDQSERDGFRYWVDLLEGEEVLLSFGDSQVGDDYYKTEPDIYPILEKYAEQQDH</sequence>
<feature type="chain" id="PRO_5022893179" description="Lipoprotein" evidence="1">
    <location>
        <begin position="23"/>
        <end position="127"/>
    </location>
</feature>